<evidence type="ECO:0000256" key="1">
    <source>
        <dbReference type="ARBA" id="ARBA00004477"/>
    </source>
</evidence>
<evidence type="ECO:0000313" key="9">
    <source>
        <dbReference type="EMBL" id="VDK84996.1"/>
    </source>
</evidence>
<evidence type="ECO:0000256" key="3">
    <source>
        <dbReference type="ARBA" id="ARBA00009386"/>
    </source>
</evidence>
<evidence type="ECO:0000256" key="5">
    <source>
        <dbReference type="ARBA" id="ARBA00022824"/>
    </source>
</evidence>
<dbReference type="GO" id="GO:0006487">
    <property type="term" value="P:protein N-linked glycosylation"/>
    <property type="evidence" value="ECO:0007669"/>
    <property type="project" value="TreeGrafter"/>
</dbReference>
<feature type="transmembrane region" description="Helical" evidence="8">
    <location>
        <begin position="91"/>
        <end position="110"/>
    </location>
</feature>
<evidence type="ECO:0000313" key="10">
    <source>
        <dbReference type="Proteomes" id="UP000277928"/>
    </source>
</evidence>
<keyword evidence="10" id="KW-1185">Reference proteome</keyword>
<protein>
    <recommendedName>
        <fullName evidence="8">Dolichyl-diphosphooligosaccharide--protein glycosyltransferase subunit DAD1</fullName>
        <shortName evidence="8">Oligosaccharyl transferase subunit DAD1</shortName>
    </recommendedName>
</protein>
<dbReference type="OrthoDB" id="445566at2759"/>
<proteinExistence type="inferred from homology"/>
<comment type="subunit">
    <text evidence="8">Component of the oligosaccharyltransferase (OST) complex.</text>
</comment>
<sequence>MRLFTVLSSLFDDYRRTTPKKLKIIDAYMFYVFITGVIQFIYCLFIGTFPFNSFLSGFVSTVGCFVLAASLRIQINPENKPLFPHIAPERAFADFIFAHVIFHLVIANFLG</sequence>
<evidence type="ECO:0000256" key="4">
    <source>
        <dbReference type="ARBA" id="ARBA00022692"/>
    </source>
</evidence>
<dbReference type="AlphaFoldDB" id="A0A3P6TA28"/>
<dbReference type="Proteomes" id="UP000277928">
    <property type="component" value="Unassembled WGS sequence"/>
</dbReference>
<dbReference type="GO" id="GO:0008250">
    <property type="term" value="C:oligosaccharyltransferase complex"/>
    <property type="evidence" value="ECO:0007669"/>
    <property type="project" value="InterPro"/>
</dbReference>
<evidence type="ECO:0000256" key="8">
    <source>
        <dbReference type="RuleBase" id="RU361136"/>
    </source>
</evidence>
<reference evidence="9 10" key="1">
    <citation type="submission" date="2018-08" db="EMBL/GenBank/DDBJ databases">
        <authorList>
            <person name="Laetsch R D."/>
            <person name="Stevens L."/>
            <person name="Kumar S."/>
            <person name="Blaxter L. M."/>
        </authorList>
    </citation>
    <scope>NUCLEOTIDE SEQUENCE [LARGE SCALE GENOMIC DNA]</scope>
</reference>
<comment type="function">
    <text evidence="8">Subunit of the oligosaccharyl transferase (OST) complex that catalyzes the initial transfer of a defined glycan (Glc(3)Man(9)GlcNAc(2) in eukaryotes) from the lipid carrier dolichol-pyrophosphate to an asparagine residue within an Asn-X-Ser/Thr consensus motif in nascent polypeptide chains, the first step in protein N-glycosylation. N-glycosylation occurs cotranslationally and the complex associates with the Sec61 complex at the channel-forming translocon complex that mediates protein translocation across the endoplasmic reticulum (ER). All subunits are required for a maximal enzyme activity.</text>
</comment>
<evidence type="ECO:0000256" key="6">
    <source>
        <dbReference type="ARBA" id="ARBA00022989"/>
    </source>
</evidence>
<dbReference type="PANTHER" id="PTHR10705">
    <property type="entry name" value="DOLICHYL-DIPHOSPHOOLIGOSACCHARIDE--PROTEIN GLYCOSYLTRANSFERASE SUBUNIT DAD1"/>
    <property type="match status" value="1"/>
</dbReference>
<evidence type="ECO:0000256" key="2">
    <source>
        <dbReference type="ARBA" id="ARBA00004922"/>
    </source>
</evidence>
<comment type="pathway">
    <text evidence="2 8">Protein modification; protein glycosylation.</text>
</comment>
<comment type="subcellular location">
    <subcellularLocation>
        <location evidence="1 8">Endoplasmic reticulum membrane</location>
        <topology evidence="1 8">Multi-pass membrane protein</topology>
    </subcellularLocation>
</comment>
<dbReference type="EMBL" id="UYRX01000653">
    <property type="protein sequence ID" value="VDK84996.1"/>
    <property type="molecule type" value="Genomic_DNA"/>
</dbReference>
<keyword evidence="7 8" id="KW-0472">Membrane</keyword>
<keyword evidence="5 8" id="KW-0256">Endoplasmic reticulum</keyword>
<dbReference type="PANTHER" id="PTHR10705:SF0">
    <property type="entry name" value="DOLICHYL-DIPHOSPHOOLIGOSACCHARIDE--PROTEIN GLYCOSYLTRANSFERASE SUBUNIT DAD1"/>
    <property type="match status" value="1"/>
</dbReference>
<dbReference type="UniPathway" id="UPA00378"/>
<organism evidence="9 10">
    <name type="scientific">Litomosoides sigmodontis</name>
    <name type="common">Filarial nematode worm</name>
    <dbReference type="NCBI Taxonomy" id="42156"/>
    <lineage>
        <taxon>Eukaryota</taxon>
        <taxon>Metazoa</taxon>
        <taxon>Ecdysozoa</taxon>
        <taxon>Nematoda</taxon>
        <taxon>Chromadorea</taxon>
        <taxon>Rhabditida</taxon>
        <taxon>Spirurina</taxon>
        <taxon>Spiruromorpha</taxon>
        <taxon>Filarioidea</taxon>
        <taxon>Onchocercidae</taxon>
        <taxon>Litomosoides</taxon>
    </lineage>
</organism>
<dbReference type="InterPro" id="IPR003038">
    <property type="entry name" value="DAD/Ost2"/>
</dbReference>
<feature type="transmembrane region" description="Helical" evidence="8">
    <location>
        <begin position="25"/>
        <end position="47"/>
    </location>
</feature>
<accession>A0A3P6TA28</accession>
<dbReference type="OMA" id="HIILHIV"/>
<evidence type="ECO:0000256" key="7">
    <source>
        <dbReference type="ARBA" id="ARBA00023136"/>
    </source>
</evidence>
<keyword evidence="6 8" id="KW-1133">Transmembrane helix</keyword>
<dbReference type="STRING" id="42156.A0A3P6TA28"/>
<name>A0A3P6TA28_LITSI</name>
<comment type="similarity">
    <text evidence="3 8">Belongs to the DAD/OST2 family.</text>
</comment>
<dbReference type="Pfam" id="PF02109">
    <property type="entry name" value="DAD"/>
    <property type="match status" value="1"/>
</dbReference>
<keyword evidence="4 8" id="KW-0812">Transmembrane</keyword>
<gene>
    <name evidence="9" type="ORF">NLS_LOCUS6910</name>
</gene>
<feature type="transmembrane region" description="Helical" evidence="8">
    <location>
        <begin position="53"/>
        <end position="71"/>
    </location>
</feature>
<dbReference type="PIRSF" id="PIRSF005588">
    <property type="entry name" value="DAD"/>
    <property type="match status" value="1"/>
</dbReference>